<name>A0AAN5IER0_9BILA</name>
<reference evidence="5" key="1">
    <citation type="submission" date="2022-10" db="EMBL/GenBank/DDBJ databases">
        <title>Genome assembly of Pristionchus species.</title>
        <authorList>
            <person name="Yoshida K."/>
            <person name="Sommer R.J."/>
        </authorList>
    </citation>
    <scope>NUCLEOTIDE SEQUENCE [LARGE SCALE GENOMIC DNA]</scope>
    <source>
        <strain evidence="5">RS5460</strain>
    </source>
</reference>
<dbReference type="Gene3D" id="1.20.1250.20">
    <property type="entry name" value="MFS general substrate transporter like domains"/>
    <property type="match status" value="1"/>
</dbReference>
<dbReference type="Pfam" id="PF07690">
    <property type="entry name" value="MFS_1"/>
    <property type="match status" value="1"/>
</dbReference>
<organism evidence="4 5">
    <name type="scientific">Pristionchus mayeri</name>
    <dbReference type="NCBI Taxonomy" id="1317129"/>
    <lineage>
        <taxon>Eukaryota</taxon>
        <taxon>Metazoa</taxon>
        <taxon>Ecdysozoa</taxon>
        <taxon>Nematoda</taxon>
        <taxon>Chromadorea</taxon>
        <taxon>Rhabditida</taxon>
        <taxon>Rhabditina</taxon>
        <taxon>Diplogasteromorpha</taxon>
        <taxon>Diplogasteroidea</taxon>
        <taxon>Neodiplogasteridae</taxon>
        <taxon>Pristionchus</taxon>
    </lineage>
</organism>
<dbReference type="SUPFAM" id="SSF103473">
    <property type="entry name" value="MFS general substrate transporter"/>
    <property type="match status" value="1"/>
</dbReference>
<dbReference type="GO" id="GO:0016020">
    <property type="term" value="C:membrane"/>
    <property type="evidence" value="ECO:0007669"/>
    <property type="project" value="UniProtKB-SubCell"/>
</dbReference>
<feature type="non-terminal residue" evidence="4">
    <location>
        <position position="112"/>
    </location>
</feature>
<keyword evidence="2" id="KW-1133">Transmembrane helix</keyword>
<sequence>IYDTRSRPLTSQIGVGTAISTLATGLIPIAFDIWPSSTLMLKTRHRLIQGMAAGPTVPLIGHIAAHWTPMTEIGVIIAVLSSQSQIGLFIVMSTAGPLCDWFGWRSIFYFNA</sequence>
<dbReference type="InterPro" id="IPR036259">
    <property type="entry name" value="MFS_trans_sf"/>
</dbReference>
<feature type="non-terminal residue" evidence="4">
    <location>
        <position position="1"/>
    </location>
</feature>
<evidence type="ECO:0000256" key="2">
    <source>
        <dbReference type="SAM" id="Phobius"/>
    </source>
</evidence>
<dbReference type="EMBL" id="BTRK01000006">
    <property type="protein sequence ID" value="GMR61904.1"/>
    <property type="molecule type" value="Genomic_DNA"/>
</dbReference>
<dbReference type="InterPro" id="IPR011701">
    <property type="entry name" value="MFS"/>
</dbReference>
<dbReference type="GO" id="GO:0022857">
    <property type="term" value="F:transmembrane transporter activity"/>
    <property type="evidence" value="ECO:0007669"/>
    <property type="project" value="InterPro"/>
</dbReference>
<keyword evidence="5" id="KW-1185">Reference proteome</keyword>
<proteinExistence type="predicted"/>
<feature type="transmembrane region" description="Helical" evidence="2">
    <location>
        <begin position="12"/>
        <end position="35"/>
    </location>
</feature>
<dbReference type="PROSITE" id="PS50850">
    <property type="entry name" value="MFS"/>
    <property type="match status" value="1"/>
</dbReference>
<evidence type="ECO:0000313" key="5">
    <source>
        <dbReference type="Proteomes" id="UP001328107"/>
    </source>
</evidence>
<dbReference type="PANTHER" id="PTHR45757">
    <property type="entry name" value="PROTEIN CBG23364-RELATED"/>
    <property type="match status" value="1"/>
</dbReference>
<dbReference type="Proteomes" id="UP001328107">
    <property type="component" value="Unassembled WGS sequence"/>
</dbReference>
<dbReference type="InterPro" id="IPR020846">
    <property type="entry name" value="MFS_dom"/>
</dbReference>
<evidence type="ECO:0000259" key="3">
    <source>
        <dbReference type="PROSITE" id="PS50850"/>
    </source>
</evidence>
<feature type="domain" description="Major facilitator superfamily (MFS) profile" evidence="3">
    <location>
        <begin position="1"/>
        <end position="112"/>
    </location>
</feature>
<dbReference type="AlphaFoldDB" id="A0AAN5IER0"/>
<keyword evidence="2" id="KW-0812">Transmembrane</keyword>
<comment type="subcellular location">
    <subcellularLocation>
        <location evidence="1">Membrane</location>
        <topology evidence="1">Multi-pass membrane protein</topology>
    </subcellularLocation>
</comment>
<comment type="caution">
    <text evidence="4">The sequence shown here is derived from an EMBL/GenBank/DDBJ whole genome shotgun (WGS) entry which is preliminary data.</text>
</comment>
<gene>
    <name evidence="4" type="ORF">PMAYCL1PPCAC_32099</name>
</gene>
<accession>A0AAN5IER0</accession>
<evidence type="ECO:0000256" key="1">
    <source>
        <dbReference type="ARBA" id="ARBA00004141"/>
    </source>
</evidence>
<protein>
    <recommendedName>
        <fullName evidence="3">Major facilitator superfamily (MFS) profile domain-containing protein</fullName>
    </recommendedName>
</protein>
<keyword evidence="2" id="KW-0472">Membrane</keyword>
<evidence type="ECO:0000313" key="4">
    <source>
        <dbReference type="EMBL" id="GMR61904.1"/>
    </source>
</evidence>